<dbReference type="InterPro" id="IPR036291">
    <property type="entry name" value="NAD(P)-bd_dom_sf"/>
</dbReference>
<dbReference type="Gene3D" id="1.10.1040.10">
    <property type="entry name" value="N-(1-d-carboxylethyl)-l-norvaline Dehydrogenase, domain 2"/>
    <property type="match status" value="2"/>
</dbReference>
<evidence type="ECO:0000256" key="3">
    <source>
        <dbReference type="ARBA" id="ARBA00023002"/>
    </source>
</evidence>
<proteinExistence type="inferred from homology"/>
<dbReference type="Pfam" id="PF18321">
    <property type="entry name" value="3HCDH_RFF"/>
    <property type="match status" value="1"/>
</dbReference>
<evidence type="ECO:0000313" key="8">
    <source>
        <dbReference type="EMBL" id="MCS0635254.1"/>
    </source>
</evidence>
<evidence type="ECO:0000259" key="5">
    <source>
        <dbReference type="Pfam" id="PF00725"/>
    </source>
</evidence>
<dbReference type="Pfam" id="PF00725">
    <property type="entry name" value="3HCDH"/>
    <property type="match status" value="2"/>
</dbReference>
<dbReference type="Proteomes" id="UP001431313">
    <property type="component" value="Unassembled WGS sequence"/>
</dbReference>
<name>A0ABT2CF40_9ACTN</name>
<dbReference type="Gene3D" id="3.40.50.720">
    <property type="entry name" value="NAD(P)-binding Rossmann-like Domain"/>
    <property type="match status" value="1"/>
</dbReference>
<dbReference type="InterPro" id="IPR006108">
    <property type="entry name" value="3HC_DH_C"/>
</dbReference>
<dbReference type="SUPFAM" id="SSF51735">
    <property type="entry name" value="NAD(P)-binding Rossmann-fold domains"/>
    <property type="match status" value="1"/>
</dbReference>
<organism evidence="8 9">
    <name type="scientific">Streptomyces pyxinae</name>
    <dbReference type="NCBI Taxonomy" id="2970734"/>
    <lineage>
        <taxon>Bacteria</taxon>
        <taxon>Bacillati</taxon>
        <taxon>Actinomycetota</taxon>
        <taxon>Actinomycetes</taxon>
        <taxon>Kitasatosporales</taxon>
        <taxon>Streptomycetaceae</taxon>
        <taxon>Streptomyces</taxon>
    </lineage>
</organism>
<evidence type="ECO:0000259" key="6">
    <source>
        <dbReference type="Pfam" id="PF02737"/>
    </source>
</evidence>
<comment type="pathway">
    <text evidence="1">Lipid metabolism; butanoate metabolism.</text>
</comment>
<dbReference type="EMBL" id="JANUGQ010000003">
    <property type="protein sequence ID" value="MCS0635254.1"/>
    <property type="molecule type" value="Genomic_DNA"/>
</dbReference>
<feature type="domain" description="3-hydroxybutyryl-CoA dehydrogenase reduced Rossmann-fold" evidence="7">
    <location>
        <begin position="390"/>
        <end position="450"/>
    </location>
</feature>
<feature type="domain" description="3-hydroxyacyl-CoA dehydrogenase C-terminal" evidence="5">
    <location>
        <begin position="451"/>
        <end position="543"/>
    </location>
</feature>
<dbReference type="SUPFAM" id="SSF48179">
    <property type="entry name" value="6-phosphogluconate dehydrogenase C-terminal domain-like"/>
    <property type="match status" value="2"/>
</dbReference>
<dbReference type="RefSeq" id="WP_258786014.1">
    <property type="nucleotide sequence ID" value="NZ_JANUGQ010000003.1"/>
</dbReference>
<feature type="region of interest" description="Disordered" evidence="4">
    <location>
        <begin position="1"/>
        <end position="23"/>
    </location>
</feature>
<comment type="similarity">
    <text evidence="2">Belongs to the 3-hydroxyacyl-CoA dehydrogenase family.</text>
</comment>
<sequence length="562" mass="58168">MTETETTEPSRPEDLGGAGGRAGAVGRHRTVAVVGTGTMGRGIAQVALLAGHPVRLHDTAPGRAEQAAADVLARLDRLAAKGRLTPAERDAAAARLHAAGALTELADAALVIEAVVEDLAVKQRLFAELETIVQDDCLLATNTSSLSVTAIAGALRLPGRFAGLHFFNPAPLLPLVEVVSGFATDEAAADLAYATVLTWGKTPVRCADTPGFLVNRLARPFYAEALRLYEERAADPATIDAVLRESGGFRMGPFELTDLIGQDVNEAVTRSVWEAFHQDPRFTPSLAQRRLVESGRLGRKSGRGWFAYATDGTGDAGGTGGTAGTGAGPRTEAPAAPPASVTVHGELYHAAVLADLIAEAGIPVERGDAAVAGHPGWIELPGGVRLFAADGTAADDAEMPVVHFDLALDYRAAGRIALAPAASVPAEALTAAVGLFQALGKRVSVIADVPGMIVCRTVAMLVDFALDAVARGVADPADVDTAMRLGVNYPRGPLAWGGELGAEWVLNALSALHEEYPTGRYAPSQALRRRAAAEEAGRVEPAGAAGAGDRDGERNDREGAGS</sequence>
<evidence type="ECO:0000256" key="2">
    <source>
        <dbReference type="ARBA" id="ARBA00009463"/>
    </source>
</evidence>
<dbReference type="PANTHER" id="PTHR48075:SF5">
    <property type="entry name" value="3-HYDROXYBUTYRYL-COA DEHYDROGENASE"/>
    <property type="match status" value="1"/>
</dbReference>
<evidence type="ECO:0000256" key="1">
    <source>
        <dbReference type="ARBA" id="ARBA00005086"/>
    </source>
</evidence>
<keyword evidence="9" id="KW-1185">Reference proteome</keyword>
<feature type="domain" description="3-hydroxyacyl-CoA dehydrogenase NAD binding" evidence="6">
    <location>
        <begin position="30"/>
        <end position="208"/>
    </location>
</feature>
<feature type="region of interest" description="Disordered" evidence="4">
    <location>
        <begin position="530"/>
        <end position="562"/>
    </location>
</feature>
<accession>A0ABT2CF40</accession>
<comment type="caution">
    <text evidence="8">The sequence shown here is derived from an EMBL/GenBank/DDBJ whole genome shotgun (WGS) entry which is preliminary data.</text>
</comment>
<protein>
    <submittedName>
        <fullName evidence="8">3-hydroxyacyl-CoA dehydrogenase</fullName>
        <ecNumber evidence="8">1.1.1.35</ecNumber>
    </submittedName>
</protein>
<dbReference type="GO" id="GO:0003857">
    <property type="term" value="F:(3S)-3-hydroxyacyl-CoA dehydrogenase (NAD+) activity"/>
    <property type="evidence" value="ECO:0007669"/>
    <property type="project" value="UniProtKB-EC"/>
</dbReference>
<evidence type="ECO:0000256" key="4">
    <source>
        <dbReference type="SAM" id="MobiDB-lite"/>
    </source>
</evidence>
<evidence type="ECO:0000259" key="7">
    <source>
        <dbReference type="Pfam" id="PF18321"/>
    </source>
</evidence>
<gene>
    <name evidence="8" type="ORF">NX801_06200</name>
</gene>
<dbReference type="EC" id="1.1.1.35" evidence="8"/>
<keyword evidence="3 8" id="KW-0560">Oxidoreductase</keyword>
<dbReference type="NCBIfam" id="NF006124">
    <property type="entry name" value="PRK08268.1"/>
    <property type="match status" value="1"/>
</dbReference>
<reference evidence="8" key="1">
    <citation type="submission" date="2022-08" db="EMBL/GenBank/DDBJ databases">
        <authorList>
            <person name="Somphong A."/>
            <person name="Phongsopitanun W."/>
        </authorList>
    </citation>
    <scope>NUCLEOTIDE SEQUENCE</scope>
    <source>
        <strain evidence="8">LP05-1</strain>
    </source>
</reference>
<dbReference type="Pfam" id="PF02737">
    <property type="entry name" value="3HCDH_N"/>
    <property type="match status" value="1"/>
</dbReference>
<dbReference type="InterPro" id="IPR041040">
    <property type="entry name" value="3HCDH_RFF"/>
</dbReference>
<feature type="domain" description="3-hydroxyacyl-CoA dehydrogenase C-terminal" evidence="5">
    <location>
        <begin position="211"/>
        <end position="308"/>
    </location>
</feature>
<dbReference type="InterPro" id="IPR008927">
    <property type="entry name" value="6-PGluconate_DH-like_C_sf"/>
</dbReference>
<feature type="compositionally biased region" description="Gly residues" evidence="4">
    <location>
        <begin position="314"/>
        <end position="327"/>
    </location>
</feature>
<dbReference type="InterPro" id="IPR013328">
    <property type="entry name" value="6PGD_dom2"/>
</dbReference>
<feature type="compositionally biased region" description="Basic and acidic residues" evidence="4">
    <location>
        <begin position="548"/>
        <end position="562"/>
    </location>
</feature>
<evidence type="ECO:0000313" key="9">
    <source>
        <dbReference type="Proteomes" id="UP001431313"/>
    </source>
</evidence>
<dbReference type="PANTHER" id="PTHR48075">
    <property type="entry name" value="3-HYDROXYACYL-COA DEHYDROGENASE FAMILY PROTEIN"/>
    <property type="match status" value="1"/>
</dbReference>
<feature type="region of interest" description="Disordered" evidence="4">
    <location>
        <begin position="314"/>
        <end position="338"/>
    </location>
</feature>
<dbReference type="InterPro" id="IPR006176">
    <property type="entry name" value="3-OHacyl-CoA_DH_NAD-bd"/>
</dbReference>